<accession>D8U2E8</accession>
<dbReference type="InParanoid" id="D8U2E8"/>
<feature type="compositionally biased region" description="Low complexity" evidence="2">
    <location>
        <begin position="982"/>
        <end position="994"/>
    </location>
</feature>
<keyword evidence="1" id="KW-0175">Coiled coil</keyword>
<feature type="compositionally biased region" description="Gly residues" evidence="2">
    <location>
        <begin position="182"/>
        <end position="194"/>
    </location>
</feature>
<proteinExistence type="predicted"/>
<feature type="compositionally biased region" description="Gly residues" evidence="2">
    <location>
        <begin position="1039"/>
        <end position="1056"/>
    </location>
</feature>
<evidence type="ECO:0000256" key="2">
    <source>
        <dbReference type="SAM" id="MobiDB-lite"/>
    </source>
</evidence>
<evidence type="ECO:0000256" key="1">
    <source>
        <dbReference type="SAM" id="Coils"/>
    </source>
</evidence>
<feature type="compositionally biased region" description="Polar residues" evidence="2">
    <location>
        <begin position="1063"/>
        <end position="1075"/>
    </location>
</feature>
<feature type="compositionally biased region" description="Gly residues" evidence="2">
    <location>
        <begin position="376"/>
        <end position="385"/>
    </location>
</feature>
<feature type="compositionally biased region" description="Low complexity" evidence="2">
    <location>
        <begin position="1116"/>
        <end position="1131"/>
    </location>
</feature>
<feature type="region of interest" description="Disordered" evidence="2">
    <location>
        <begin position="1035"/>
        <end position="1092"/>
    </location>
</feature>
<keyword evidence="4" id="KW-1185">Reference proteome</keyword>
<feature type="compositionally biased region" description="Gly residues" evidence="2">
    <location>
        <begin position="524"/>
        <end position="543"/>
    </location>
</feature>
<feature type="region of interest" description="Disordered" evidence="2">
    <location>
        <begin position="177"/>
        <end position="201"/>
    </location>
</feature>
<feature type="compositionally biased region" description="Low complexity" evidence="2">
    <location>
        <begin position="456"/>
        <end position="465"/>
    </location>
</feature>
<feature type="compositionally biased region" description="Low complexity" evidence="2">
    <location>
        <begin position="72"/>
        <end position="82"/>
    </location>
</feature>
<dbReference type="OrthoDB" id="545736at2759"/>
<dbReference type="EMBL" id="GL378353">
    <property type="protein sequence ID" value="EFJ46121.1"/>
    <property type="molecule type" value="Genomic_DNA"/>
</dbReference>
<feature type="region of interest" description="Disordered" evidence="2">
    <location>
        <begin position="1110"/>
        <end position="1131"/>
    </location>
</feature>
<gene>
    <name evidence="3" type="ORF">VOLCADRAFT_93549</name>
</gene>
<evidence type="ECO:0000313" key="4">
    <source>
        <dbReference type="Proteomes" id="UP000001058"/>
    </source>
</evidence>
<organism evidence="4">
    <name type="scientific">Volvox carteri f. nagariensis</name>
    <dbReference type="NCBI Taxonomy" id="3068"/>
    <lineage>
        <taxon>Eukaryota</taxon>
        <taxon>Viridiplantae</taxon>
        <taxon>Chlorophyta</taxon>
        <taxon>core chlorophytes</taxon>
        <taxon>Chlorophyceae</taxon>
        <taxon>CS clade</taxon>
        <taxon>Chlamydomonadales</taxon>
        <taxon>Volvocaceae</taxon>
        <taxon>Volvox</taxon>
    </lineage>
</organism>
<feature type="region of interest" description="Disordered" evidence="2">
    <location>
        <begin position="1230"/>
        <end position="1266"/>
    </location>
</feature>
<feature type="coiled-coil region" evidence="1">
    <location>
        <begin position="599"/>
        <end position="626"/>
    </location>
</feature>
<feature type="region of interest" description="Disordered" evidence="2">
    <location>
        <begin position="400"/>
        <end position="562"/>
    </location>
</feature>
<sequence length="1266" mass="128367">MATALPSVHRSSLFASNPVGLPAYPGTPHSTVPSLPWSSSATDDAPTGLLGIACKPSGPSAPSPSPAAVAAAAAAAAAGGPPRRLQHRWHQRGRPASLTPDQVRRKNFAAEQRAETVTGWPPVGGGAAAATAAVGAGIFPQSSYSSATSGGGIRPGSPPPPSRMITHDVSVTATAPLTLGSPVGGSGGGGGGDGCGEHRMSMGRSHRTSAAAAAAAAPTMGASDSCTASPRLVHLHPGGLGSAAMSLIAAGHHVPRQQIIAQARGVERLLALDVEEALARAPTPREVATLTPGSLDGMGHPVLLAADGARILKRIPDHMPRHAADRLTATPLRPEQLSVVLGSVPDLDFDLLEHSPDGGDGSSSYDEADYLPLSQRGGGGGGGRVGGGGGALCTEGSTTMLGGGSSGGSGGAVRSVVGGGVRRGGRKGGAAAGVSDAVSPVRMARSWSSPARQPRGGAAAAAAGAVHTRNETLDGSAGGGGGGLAAESSRTSVRGGGGGAVGKSHRRRSRSPQHSREGAVSPGHGRGSGAAAAAGGGGGGGGRRASLVGEEPAPTPPKWLGMYIPKEDPLGLWTGKRMSKTEVIVEKRLFAMRHNPGMRLELESRASEALRQRAAAQAEMAAVTRAREEEALARKAQLRAEIEARRRGWGPRDDLRGGMYGMMYRQRRRFLHIRAMLIRIQRAARLRYCVVRNRRRHAAAAGLLLEFLSAIGGTRQASAAMDLRELHSNYIRRRLLEKKGDLKHQTAVAVLVREWEAVEARILGLRNRSLKGTALAAMAAIGLAPGTAGGGGGGGGGGGHHNVHYRGPAGGGGGGGGGGSSPDKPLLASFAGEAHSAAHGTRLLGKALEARKKGVMLLAGGKDLNKQLTVEYAVARALASDRVTLTSRELVPNEVKALVSSCYMEHKAVSYTALIGLVWKRRARWFGVFNQQRHMAMARSVVETGSAWRTMDALAKSEMLLRQSFGNMLRGREAPSTPPLPSISNTNNTNTTTTSALAGHHNAAAAAATPPADVAAAAVHRHFGAASTAGLRRVSVSGTGSGSVPSGGGGSGGNGPMGPSALLVQQSSIGSSSPRAESPRRTSRTVRLDTAAGAATGLTGPDAFLDTVSEAGSERTTASNTAAGGSGATAGAAAGAGLARSRFLTLIPNQFQKAGVAQLKERWWRDAVVRVDACLRKRYKLNGVSLVACLQDPTAPNLELFSAKLAEINSNPEKADSLLAALPGVAGNGVAGGGGGGGGGQQGAAAAPGKAPPRPSSDGNWLHRAA</sequence>
<feature type="compositionally biased region" description="Gly residues" evidence="2">
    <location>
        <begin position="401"/>
        <end position="431"/>
    </location>
</feature>
<dbReference type="GeneID" id="9627461"/>
<feature type="region of interest" description="Disordered" evidence="2">
    <location>
        <begin position="72"/>
        <end position="98"/>
    </location>
</feature>
<feature type="compositionally biased region" description="Basic residues" evidence="2">
    <location>
        <begin position="84"/>
        <end position="93"/>
    </location>
</feature>
<dbReference type="AlphaFoldDB" id="D8U2E8"/>
<reference evidence="3 4" key="1">
    <citation type="journal article" date="2010" name="Science">
        <title>Genomic analysis of organismal complexity in the multicellular green alga Volvox carteri.</title>
        <authorList>
            <person name="Prochnik S.E."/>
            <person name="Umen J."/>
            <person name="Nedelcu A.M."/>
            <person name="Hallmann A."/>
            <person name="Miller S.M."/>
            <person name="Nishii I."/>
            <person name="Ferris P."/>
            <person name="Kuo A."/>
            <person name="Mitros T."/>
            <person name="Fritz-Laylin L.K."/>
            <person name="Hellsten U."/>
            <person name="Chapman J."/>
            <person name="Simakov O."/>
            <person name="Rensing S.A."/>
            <person name="Terry A."/>
            <person name="Pangilinan J."/>
            <person name="Kapitonov V."/>
            <person name="Jurka J."/>
            <person name="Salamov A."/>
            <person name="Shapiro H."/>
            <person name="Schmutz J."/>
            <person name="Grimwood J."/>
            <person name="Lindquist E."/>
            <person name="Lucas S."/>
            <person name="Grigoriev I.V."/>
            <person name="Schmitt R."/>
            <person name="Kirk D."/>
            <person name="Rokhsar D.S."/>
        </authorList>
    </citation>
    <scope>NUCLEOTIDE SEQUENCE [LARGE SCALE GENOMIC DNA]</scope>
    <source>
        <strain evidence="4">f. Nagariensis / Eve</strain>
    </source>
</reference>
<feature type="compositionally biased region" description="Gly residues" evidence="2">
    <location>
        <begin position="1230"/>
        <end position="1242"/>
    </location>
</feature>
<feature type="region of interest" description="Disordered" evidence="2">
    <location>
        <begin position="351"/>
        <end position="385"/>
    </location>
</feature>
<name>D8U2E8_VOLCA</name>
<feature type="compositionally biased region" description="Basic residues" evidence="2">
    <location>
        <begin position="503"/>
        <end position="513"/>
    </location>
</feature>
<evidence type="ECO:0000313" key="3">
    <source>
        <dbReference type="EMBL" id="EFJ46121.1"/>
    </source>
</evidence>
<dbReference type="RefSeq" id="XP_002952871.1">
    <property type="nucleotide sequence ID" value="XM_002952825.1"/>
</dbReference>
<feature type="region of interest" description="Disordered" evidence="2">
    <location>
        <begin position="969"/>
        <end position="994"/>
    </location>
</feature>
<dbReference type="KEGG" id="vcn:VOLCADRAFT_93549"/>
<dbReference type="Proteomes" id="UP000001058">
    <property type="component" value="Unassembled WGS sequence"/>
</dbReference>
<protein>
    <submittedName>
        <fullName evidence="3">Uncharacterized protein</fullName>
    </submittedName>
</protein>